<dbReference type="OrthoDB" id="590761at2759"/>
<evidence type="ECO:0000313" key="4">
    <source>
        <dbReference type="Proteomes" id="UP000192223"/>
    </source>
</evidence>
<name>A0A1W4XG25_AGRPL</name>
<evidence type="ECO:0000256" key="2">
    <source>
        <dbReference type="RuleBase" id="RU004374"/>
    </source>
</evidence>
<dbReference type="InterPro" id="IPR001040">
    <property type="entry name" value="TIF_eIF_4E"/>
</dbReference>
<dbReference type="InterPro" id="IPR019770">
    <property type="entry name" value="TIF_eIF_4E_CS"/>
</dbReference>
<organism evidence="4 5">
    <name type="scientific">Agrilus planipennis</name>
    <name type="common">Emerald ash borer</name>
    <name type="synonym">Agrilus marcopoli</name>
    <dbReference type="NCBI Taxonomy" id="224129"/>
    <lineage>
        <taxon>Eukaryota</taxon>
        <taxon>Metazoa</taxon>
        <taxon>Ecdysozoa</taxon>
        <taxon>Arthropoda</taxon>
        <taxon>Hexapoda</taxon>
        <taxon>Insecta</taxon>
        <taxon>Pterygota</taxon>
        <taxon>Neoptera</taxon>
        <taxon>Endopterygota</taxon>
        <taxon>Coleoptera</taxon>
        <taxon>Polyphaga</taxon>
        <taxon>Elateriformia</taxon>
        <taxon>Buprestoidea</taxon>
        <taxon>Buprestidae</taxon>
        <taxon>Agrilinae</taxon>
        <taxon>Agrilus</taxon>
    </lineage>
</organism>
<dbReference type="FunFam" id="3.30.760.10:FF:000014">
    <property type="entry name" value="Eukaryotic translation initiation factor 4E-4"/>
    <property type="match status" value="1"/>
</dbReference>
<accession>A0A1W4XG25</accession>
<dbReference type="GO" id="GO:0003743">
    <property type="term" value="F:translation initiation factor activity"/>
    <property type="evidence" value="ECO:0007669"/>
    <property type="project" value="UniProtKB-KW"/>
</dbReference>
<reference evidence="5" key="1">
    <citation type="submission" date="2025-08" db="UniProtKB">
        <authorList>
            <consortium name="RefSeq"/>
        </authorList>
    </citation>
    <scope>IDENTIFICATION</scope>
    <source>
        <tissue evidence="5">Entire body</tissue>
    </source>
</reference>
<keyword evidence="2" id="KW-0694">RNA-binding</keyword>
<dbReference type="Gene3D" id="3.30.760.10">
    <property type="entry name" value="RNA Cap, Translation Initiation Factor Eif4e"/>
    <property type="match status" value="1"/>
</dbReference>
<gene>
    <name evidence="5" type="primary">LOC108741200</name>
</gene>
<dbReference type="STRING" id="224129.A0A1W4XG25"/>
<keyword evidence="2 5" id="KW-0396">Initiation factor</keyword>
<dbReference type="Pfam" id="PF01652">
    <property type="entry name" value="IF4E"/>
    <property type="match status" value="1"/>
</dbReference>
<dbReference type="GO" id="GO:0016281">
    <property type="term" value="C:eukaryotic translation initiation factor 4F complex"/>
    <property type="evidence" value="ECO:0007669"/>
    <property type="project" value="TreeGrafter"/>
</dbReference>
<keyword evidence="2" id="KW-0648">Protein biosynthesis</keyword>
<evidence type="ECO:0000256" key="1">
    <source>
        <dbReference type="ARBA" id="ARBA00032656"/>
    </source>
</evidence>
<proteinExistence type="inferred from homology"/>
<dbReference type="GeneID" id="108741200"/>
<dbReference type="FunCoup" id="A0A1W4XG25">
    <property type="interactions" value="661"/>
</dbReference>
<dbReference type="Proteomes" id="UP000192223">
    <property type="component" value="Unplaced"/>
</dbReference>
<dbReference type="GO" id="GO:0000340">
    <property type="term" value="F:RNA 7-methylguanosine cap binding"/>
    <property type="evidence" value="ECO:0007669"/>
    <property type="project" value="TreeGrafter"/>
</dbReference>
<dbReference type="KEGG" id="apln:108741200"/>
<dbReference type="InParanoid" id="A0A1W4XG25"/>
<dbReference type="PROSITE" id="PS00813">
    <property type="entry name" value="IF4E"/>
    <property type="match status" value="1"/>
</dbReference>
<dbReference type="PANTHER" id="PTHR11960:SF18">
    <property type="entry name" value="EUKARYOTIC TRANSLATION INITIATION FACTOR 4E HOMOLOGOUS PROTEIN, ISOFORM B"/>
    <property type="match status" value="1"/>
</dbReference>
<dbReference type="AlphaFoldDB" id="A0A1W4XG25"/>
<feature type="region of interest" description="Disordered" evidence="3">
    <location>
        <begin position="1"/>
        <end position="38"/>
    </location>
</feature>
<evidence type="ECO:0000256" key="3">
    <source>
        <dbReference type="SAM" id="MobiDB-lite"/>
    </source>
</evidence>
<keyword evidence="4" id="KW-1185">Reference proteome</keyword>
<protein>
    <recommendedName>
        <fullName evidence="1">eIF-4F 25 kDa subunit</fullName>
    </recommendedName>
</protein>
<dbReference type="InterPro" id="IPR023398">
    <property type="entry name" value="TIF_eIF4e-like"/>
</dbReference>
<sequence length="228" mass="25935">MTNKFDMLKQQLENSDRSDSGSSEDDATNNSVDLGPIEYPPGEHKLQHSYCLWFSKRPPLVRSSQLRGTEGYSQILRLVGQIGTVEQWWGLYSHLVRLQDLPPHTDLHLFKKGIQPMWEDSANMRGGKWVIRLKKGYAPRAWENLCMAMLGEQFMAGNEICGVVVSVRYQEDLLSIWNRTASDQATTARIRDALKRLLNLPMNATMEYKSHNESLKASKSNAPVPIKS</sequence>
<evidence type="ECO:0000313" key="5">
    <source>
        <dbReference type="RefSeq" id="XP_018331403.1"/>
    </source>
</evidence>
<comment type="similarity">
    <text evidence="2">Belongs to the eukaryotic initiation factor 4E family.</text>
</comment>
<dbReference type="PANTHER" id="PTHR11960">
    <property type="entry name" value="EUKARYOTIC TRANSLATION INITIATION FACTOR 4E RELATED"/>
    <property type="match status" value="1"/>
</dbReference>
<dbReference type="RefSeq" id="XP_018331403.1">
    <property type="nucleotide sequence ID" value="XM_018475901.1"/>
</dbReference>
<dbReference type="SUPFAM" id="SSF55418">
    <property type="entry name" value="eIF4e-like"/>
    <property type="match status" value="1"/>
</dbReference>
<dbReference type="CTD" id="326255"/>